<dbReference type="SUPFAM" id="SSF53807">
    <property type="entry name" value="Helical backbone' metal receptor"/>
    <property type="match status" value="1"/>
</dbReference>
<name>A0ABW5WD47_9PSEU</name>
<comment type="caution">
    <text evidence="7">The sequence shown here is derived from an EMBL/GenBank/DDBJ whole genome shotgun (WGS) entry which is preliminary data.</text>
</comment>
<gene>
    <name evidence="7" type="ORF">ACFS2C_12960</name>
</gene>
<dbReference type="EMBL" id="JBHUOF010000014">
    <property type="protein sequence ID" value="MFD2800305.1"/>
    <property type="molecule type" value="Genomic_DNA"/>
</dbReference>
<evidence type="ECO:0000256" key="1">
    <source>
        <dbReference type="ARBA" id="ARBA00004196"/>
    </source>
</evidence>
<comment type="subcellular location">
    <subcellularLocation>
        <location evidence="1">Cell envelope</location>
    </subcellularLocation>
</comment>
<dbReference type="InterPro" id="IPR033870">
    <property type="entry name" value="FatB"/>
</dbReference>
<dbReference type="RefSeq" id="WP_377388411.1">
    <property type="nucleotide sequence ID" value="NZ_JBHSAN010000012.1"/>
</dbReference>
<dbReference type="Pfam" id="PF01497">
    <property type="entry name" value="Peripla_BP_2"/>
    <property type="match status" value="1"/>
</dbReference>
<dbReference type="PANTHER" id="PTHR30532:SF28">
    <property type="entry name" value="PETROBACTIN-BINDING PROTEIN YCLQ"/>
    <property type="match status" value="1"/>
</dbReference>
<evidence type="ECO:0000256" key="5">
    <source>
        <dbReference type="SAM" id="SignalP"/>
    </source>
</evidence>
<keyword evidence="4 5" id="KW-0732">Signal</keyword>
<dbReference type="InterPro" id="IPR006311">
    <property type="entry name" value="TAT_signal"/>
</dbReference>
<dbReference type="Gene3D" id="3.40.50.1980">
    <property type="entry name" value="Nitrogenase molybdenum iron protein domain"/>
    <property type="match status" value="2"/>
</dbReference>
<reference evidence="8" key="1">
    <citation type="journal article" date="2019" name="Int. J. Syst. Evol. Microbiol.">
        <title>The Global Catalogue of Microorganisms (GCM) 10K type strain sequencing project: providing services to taxonomists for standard genome sequencing and annotation.</title>
        <authorList>
            <consortium name="The Broad Institute Genomics Platform"/>
            <consortium name="The Broad Institute Genome Sequencing Center for Infectious Disease"/>
            <person name="Wu L."/>
            <person name="Ma J."/>
        </authorList>
    </citation>
    <scope>NUCLEOTIDE SEQUENCE [LARGE SCALE GENOMIC DNA]</scope>
    <source>
        <strain evidence="8">IBRC-M 10906</strain>
    </source>
</reference>
<evidence type="ECO:0000256" key="2">
    <source>
        <dbReference type="ARBA" id="ARBA00008814"/>
    </source>
</evidence>
<dbReference type="CDD" id="cd01140">
    <property type="entry name" value="FatB"/>
    <property type="match status" value="1"/>
</dbReference>
<keyword evidence="3" id="KW-0813">Transport</keyword>
<feature type="chain" id="PRO_5046637318" evidence="5">
    <location>
        <begin position="30"/>
        <end position="320"/>
    </location>
</feature>
<dbReference type="PROSITE" id="PS51257">
    <property type="entry name" value="PROKAR_LIPOPROTEIN"/>
    <property type="match status" value="1"/>
</dbReference>
<dbReference type="InterPro" id="IPR002491">
    <property type="entry name" value="ABC_transptr_periplasmic_BD"/>
</dbReference>
<accession>A0ABW5WD47</accession>
<evidence type="ECO:0000256" key="4">
    <source>
        <dbReference type="ARBA" id="ARBA00022729"/>
    </source>
</evidence>
<feature type="signal peptide" evidence="5">
    <location>
        <begin position="1"/>
        <end position="29"/>
    </location>
</feature>
<dbReference type="PROSITE" id="PS51318">
    <property type="entry name" value="TAT"/>
    <property type="match status" value="1"/>
</dbReference>
<dbReference type="PANTHER" id="PTHR30532">
    <property type="entry name" value="IRON III DICITRATE-BINDING PERIPLASMIC PROTEIN"/>
    <property type="match status" value="1"/>
</dbReference>
<comment type="similarity">
    <text evidence="2">Belongs to the bacterial solute-binding protein 8 family.</text>
</comment>
<proteinExistence type="inferred from homology"/>
<organism evidence="7 8">
    <name type="scientific">Prauserella oleivorans</name>
    <dbReference type="NCBI Taxonomy" id="1478153"/>
    <lineage>
        <taxon>Bacteria</taxon>
        <taxon>Bacillati</taxon>
        <taxon>Actinomycetota</taxon>
        <taxon>Actinomycetes</taxon>
        <taxon>Pseudonocardiales</taxon>
        <taxon>Pseudonocardiaceae</taxon>
        <taxon>Prauserella</taxon>
    </lineage>
</organism>
<dbReference type="Proteomes" id="UP001597478">
    <property type="component" value="Unassembled WGS sequence"/>
</dbReference>
<evidence type="ECO:0000313" key="8">
    <source>
        <dbReference type="Proteomes" id="UP001597478"/>
    </source>
</evidence>
<sequence length="320" mass="33368">MRHASTRRRWLTALGAGGLLLALSACSGAADSQTSEGPGPTVTVQHAQGTATIEGIPEKIVVFDLGVLTTLDDLGVDGVVGVPEVASMPKNLTKYAGDEYTKVGSLKEPDYEQVNELAPDLILVAGRSAPAYGELSKIATTVDLTVDSERFLDSAKERVVTLGKLFGKQSQARQRLDALTTKAAEVAAAQPATGKRGLVVLTTGGKMSAYGPGSRFGIVYDALGVQPAVPNLSAETHGDAISAEFIADANPDVLYVIDRDSAIGEQGQAARQLLDNQLVNGTNAAKNGKIVYLDPATWYLASNGLSSLEAMVDEIGASLK</sequence>
<evidence type="ECO:0000256" key="3">
    <source>
        <dbReference type="ARBA" id="ARBA00022448"/>
    </source>
</evidence>
<evidence type="ECO:0000259" key="6">
    <source>
        <dbReference type="PROSITE" id="PS50983"/>
    </source>
</evidence>
<feature type="domain" description="Fe/B12 periplasmic-binding" evidence="6">
    <location>
        <begin position="59"/>
        <end position="320"/>
    </location>
</feature>
<keyword evidence="8" id="KW-1185">Reference proteome</keyword>
<dbReference type="InterPro" id="IPR051313">
    <property type="entry name" value="Bact_iron-sidero_bind"/>
</dbReference>
<dbReference type="PROSITE" id="PS50983">
    <property type="entry name" value="FE_B12_PBP"/>
    <property type="match status" value="1"/>
</dbReference>
<evidence type="ECO:0000313" key="7">
    <source>
        <dbReference type="EMBL" id="MFD2800305.1"/>
    </source>
</evidence>
<protein>
    <submittedName>
        <fullName evidence="7">Siderophore ABC transporter substrate-binding protein</fullName>
    </submittedName>
</protein>